<organism evidence="1 2">
    <name type="scientific">Streptococcus parauberis</name>
    <dbReference type="NCBI Taxonomy" id="1348"/>
    <lineage>
        <taxon>Bacteria</taxon>
        <taxon>Bacillati</taxon>
        <taxon>Bacillota</taxon>
        <taxon>Bacilli</taxon>
        <taxon>Lactobacillales</taxon>
        <taxon>Streptococcaceae</taxon>
        <taxon>Streptococcus</taxon>
    </lineage>
</organism>
<dbReference type="InterPro" id="IPR022267">
    <property type="entry name" value="Asp2"/>
</dbReference>
<comment type="caution">
    <text evidence="1">The sequence shown here is derived from an EMBL/GenBank/DDBJ whole genome shotgun (WGS) entry which is preliminary data.</text>
</comment>
<evidence type="ECO:0000313" key="2">
    <source>
        <dbReference type="Proteomes" id="UP000217465"/>
    </source>
</evidence>
<proteinExistence type="predicted"/>
<dbReference type="InterPro" id="IPR029058">
    <property type="entry name" value="AB_hydrolase_fold"/>
</dbReference>
<name>A0A854WBH1_9STRE</name>
<dbReference type="SUPFAM" id="SSF53474">
    <property type="entry name" value="alpha/beta-Hydrolases"/>
    <property type="match status" value="1"/>
</dbReference>
<gene>
    <name evidence="1" type="primary">asp2</name>
    <name evidence="1" type="ORF">A9Y57_00105</name>
</gene>
<accession>A0A854WBH1</accession>
<dbReference type="Proteomes" id="UP000217465">
    <property type="component" value="Unassembled WGS sequence"/>
</dbReference>
<dbReference type="Pfam" id="PF16929">
    <property type="entry name" value="Asp2"/>
    <property type="match status" value="1"/>
</dbReference>
<sequence>MNKKKIKVLQIGQEDWSESYQIPDNMVWIKTDFDHYQDNFFNKKGKKVKPFELILFTDNSFAKEDVMDLLPFATSYSVFYNEEVDDKAKANPIFTYRKAQAIAMGQPQELINHFSFSHFPSQAGSSEDMRHIDIFETFNGKVAYEGNTYINFQGEFGTDFTPLLTWRYNIPHWENQPLELWFEFMKDEGIELQLKVYSLTAGTSEINRVRVFSESDLELPMVIEDGDKDTYLSVVLHVKGQGQLKVGTLHNRWTRLGAGTFITGGQRIVDDNRQELIAYFSPGDMKPPLNVYFSGYRTAEGFEGYWMMNNMNAPFILIGDPRIEGGAFYMGSDQLENQVTNFITEKMEELNFTKEQLILSGLSMGTFGASYYATKIQPHAVIIGKPLFSLGNIALNGYRVRPDEFGTAFDMVKLLTGRLDQKGIEQINDKFWQAFDQVDLSQTLFAIAYMKNDDYDSTAYYDLLDHIKGKPIKVISKGIEGRHNDNSGSINQWFLNQYARIMSLDFGRRGL</sequence>
<dbReference type="RefSeq" id="WP_096633199.1">
    <property type="nucleotide sequence ID" value="NZ_NSGR01000002.1"/>
</dbReference>
<evidence type="ECO:0000313" key="1">
    <source>
        <dbReference type="EMBL" id="PCH14207.1"/>
    </source>
</evidence>
<dbReference type="AlphaFoldDB" id="A0A854WBH1"/>
<dbReference type="NCBIfam" id="TIGR03712">
    <property type="entry name" value="acc_sec_asp2"/>
    <property type="match status" value="1"/>
</dbReference>
<protein>
    <submittedName>
        <fullName evidence="1">Accessory Sec system protein Asp2</fullName>
    </submittedName>
</protein>
<reference evidence="1 2" key="1">
    <citation type="submission" date="2016-06" db="EMBL/GenBank/DDBJ databases">
        <authorList>
            <person name="Haines A.N."/>
            <person name="Council K.R."/>
        </authorList>
    </citation>
    <scope>NUCLEOTIDE SEQUENCE [LARGE SCALE GENOMIC DNA]</scope>
    <source>
        <strain evidence="1 2">SP158-29</strain>
    </source>
</reference>
<dbReference type="EMBL" id="NSGR01000002">
    <property type="protein sequence ID" value="PCH14207.1"/>
    <property type="molecule type" value="Genomic_DNA"/>
</dbReference>
<dbReference type="GO" id="GO:0015031">
    <property type="term" value="P:protein transport"/>
    <property type="evidence" value="ECO:0007669"/>
    <property type="project" value="InterPro"/>
</dbReference>